<keyword evidence="1" id="KW-0805">Transcription regulation</keyword>
<organism evidence="5 6">
    <name type="scientific">Mycoplana azooxidifex</name>
    <dbReference type="NCBI Taxonomy" id="1636188"/>
    <lineage>
        <taxon>Bacteria</taxon>
        <taxon>Pseudomonadati</taxon>
        <taxon>Pseudomonadota</taxon>
        <taxon>Alphaproteobacteria</taxon>
        <taxon>Hyphomicrobiales</taxon>
        <taxon>Rhizobiaceae</taxon>
        <taxon>Mycoplana</taxon>
    </lineage>
</organism>
<keyword evidence="2 5" id="KW-0238">DNA-binding</keyword>
<dbReference type="Gene3D" id="1.20.120.530">
    <property type="entry name" value="GntR ligand-binding domain-like"/>
    <property type="match status" value="1"/>
</dbReference>
<feature type="domain" description="HTH gntR-type" evidence="4">
    <location>
        <begin position="17"/>
        <end position="85"/>
    </location>
</feature>
<proteinExistence type="predicted"/>
<keyword evidence="6" id="KW-1185">Reference proteome</keyword>
<protein>
    <submittedName>
        <fullName evidence="5">DNA-binding FadR family transcriptional regulator</fullName>
    </submittedName>
</protein>
<sequence length="243" mass="26641">MAESTNSVADLPELRPSSYADQVYGHVLQDILKGGFPPGSRLPSESELCDRFGVSRPVIRDALARLRLDGLVEARRGSGTYVLTTPSRSLPDLANLTDISRFLRYQELRLCVEGNAAALAAERRTDKALAEIVEAHEQFSSQVARGLFLPESDRRFHLSIADATGNEFFSLALEGPDVSLSGFMNVSLSLTRSGSPARARKVIGEHADIVEAIRNKDPVWARVAMESHILQARRRMTNGALDP</sequence>
<evidence type="ECO:0000256" key="2">
    <source>
        <dbReference type="ARBA" id="ARBA00023125"/>
    </source>
</evidence>
<accession>A0A7W6DGB0</accession>
<reference evidence="5 6" key="1">
    <citation type="submission" date="2020-08" db="EMBL/GenBank/DDBJ databases">
        <title>Genomic Encyclopedia of Type Strains, Phase IV (KMG-IV): sequencing the most valuable type-strain genomes for metagenomic binning, comparative biology and taxonomic classification.</title>
        <authorList>
            <person name="Goeker M."/>
        </authorList>
    </citation>
    <scope>NUCLEOTIDE SEQUENCE [LARGE SCALE GENOMIC DNA]</scope>
    <source>
        <strain evidence="5 6">DSM 100211</strain>
    </source>
</reference>
<evidence type="ECO:0000256" key="1">
    <source>
        <dbReference type="ARBA" id="ARBA00023015"/>
    </source>
</evidence>
<name>A0A7W6DGB0_9HYPH</name>
<dbReference type="PANTHER" id="PTHR43537">
    <property type="entry name" value="TRANSCRIPTIONAL REGULATOR, GNTR FAMILY"/>
    <property type="match status" value="1"/>
</dbReference>
<evidence type="ECO:0000313" key="6">
    <source>
        <dbReference type="Proteomes" id="UP000574761"/>
    </source>
</evidence>
<comment type="caution">
    <text evidence="5">The sequence shown here is derived from an EMBL/GenBank/DDBJ whole genome shotgun (WGS) entry which is preliminary data.</text>
</comment>
<dbReference type="Pfam" id="PF07729">
    <property type="entry name" value="FCD"/>
    <property type="match status" value="1"/>
</dbReference>
<dbReference type="InterPro" id="IPR008920">
    <property type="entry name" value="TF_FadR/GntR_C"/>
</dbReference>
<dbReference type="EMBL" id="JACIEE010000007">
    <property type="protein sequence ID" value="MBB3978464.1"/>
    <property type="molecule type" value="Genomic_DNA"/>
</dbReference>
<dbReference type="CDD" id="cd07377">
    <property type="entry name" value="WHTH_GntR"/>
    <property type="match status" value="1"/>
</dbReference>
<keyword evidence="3" id="KW-0804">Transcription</keyword>
<dbReference type="InterPro" id="IPR011711">
    <property type="entry name" value="GntR_C"/>
</dbReference>
<dbReference type="PANTHER" id="PTHR43537:SF5">
    <property type="entry name" value="UXU OPERON TRANSCRIPTIONAL REGULATOR"/>
    <property type="match status" value="1"/>
</dbReference>
<dbReference type="SUPFAM" id="SSF48008">
    <property type="entry name" value="GntR ligand-binding domain-like"/>
    <property type="match status" value="1"/>
</dbReference>
<dbReference type="RefSeq" id="WP_183806712.1">
    <property type="nucleotide sequence ID" value="NZ_JACIEE010000007.1"/>
</dbReference>
<dbReference type="SMART" id="SM00345">
    <property type="entry name" value="HTH_GNTR"/>
    <property type="match status" value="1"/>
</dbReference>
<dbReference type="InterPro" id="IPR000524">
    <property type="entry name" value="Tscrpt_reg_HTH_GntR"/>
</dbReference>
<dbReference type="AlphaFoldDB" id="A0A7W6DGB0"/>
<dbReference type="Proteomes" id="UP000574761">
    <property type="component" value="Unassembled WGS sequence"/>
</dbReference>
<evidence type="ECO:0000313" key="5">
    <source>
        <dbReference type="EMBL" id="MBB3978464.1"/>
    </source>
</evidence>
<dbReference type="PROSITE" id="PS50949">
    <property type="entry name" value="HTH_GNTR"/>
    <property type="match status" value="1"/>
</dbReference>
<dbReference type="InterPro" id="IPR036390">
    <property type="entry name" value="WH_DNA-bd_sf"/>
</dbReference>
<gene>
    <name evidence="5" type="ORF">GGQ64_003698</name>
</gene>
<dbReference type="PRINTS" id="PR00035">
    <property type="entry name" value="HTHGNTR"/>
</dbReference>
<dbReference type="InterPro" id="IPR036388">
    <property type="entry name" value="WH-like_DNA-bd_sf"/>
</dbReference>
<evidence type="ECO:0000256" key="3">
    <source>
        <dbReference type="ARBA" id="ARBA00023163"/>
    </source>
</evidence>
<evidence type="ECO:0000259" key="4">
    <source>
        <dbReference type="PROSITE" id="PS50949"/>
    </source>
</evidence>
<dbReference type="GO" id="GO:0003700">
    <property type="term" value="F:DNA-binding transcription factor activity"/>
    <property type="evidence" value="ECO:0007669"/>
    <property type="project" value="InterPro"/>
</dbReference>
<dbReference type="GO" id="GO:0003677">
    <property type="term" value="F:DNA binding"/>
    <property type="evidence" value="ECO:0007669"/>
    <property type="project" value="UniProtKB-KW"/>
</dbReference>
<dbReference type="Pfam" id="PF00392">
    <property type="entry name" value="GntR"/>
    <property type="match status" value="1"/>
</dbReference>
<dbReference type="SUPFAM" id="SSF46785">
    <property type="entry name" value="Winged helix' DNA-binding domain"/>
    <property type="match status" value="1"/>
</dbReference>
<dbReference type="Gene3D" id="1.10.10.10">
    <property type="entry name" value="Winged helix-like DNA-binding domain superfamily/Winged helix DNA-binding domain"/>
    <property type="match status" value="1"/>
</dbReference>
<dbReference type="SMART" id="SM00895">
    <property type="entry name" value="FCD"/>
    <property type="match status" value="1"/>
</dbReference>